<dbReference type="OrthoDB" id="1921208at2759"/>
<dbReference type="PANTHER" id="PTHR31238">
    <property type="entry name" value="GERMIN-LIKE PROTEIN SUBFAMILY 3 MEMBER 3"/>
    <property type="match status" value="1"/>
</dbReference>
<gene>
    <name evidence="9" type="ORF">OBBRIDRAFT_789657</name>
</gene>
<evidence type="ECO:0000256" key="1">
    <source>
        <dbReference type="ARBA" id="ARBA00004613"/>
    </source>
</evidence>
<protein>
    <submittedName>
        <fullName evidence="9">RmlC-like cupin</fullName>
    </submittedName>
</protein>
<evidence type="ECO:0000313" key="9">
    <source>
        <dbReference type="EMBL" id="OCH94135.1"/>
    </source>
</evidence>
<evidence type="ECO:0000313" key="10">
    <source>
        <dbReference type="Proteomes" id="UP000250043"/>
    </source>
</evidence>
<dbReference type="InterPro" id="IPR001929">
    <property type="entry name" value="Germin"/>
</dbReference>
<evidence type="ECO:0000259" key="8">
    <source>
        <dbReference type="SMART" id="SM00835"/>
    </source>
</evidence>
<dbReference type="InterPro" id="IPR011051">
    <property type="entry name" value="RmlC_Cupin_sf"/>
</dbReference>
<comment type="similarity">
    <text evidence="2">Belongs to the germin family.</text>
</comment>
<keyword evidence="4" id="KW-0479">Metal-binding</keyword>
<dbReference type="InterPro" id="IPR006045">
    <property type="entry name" value="Cupin_1"/>
</dbReference>
<organism evidence="9 10">
    <name type="scientific">Obba rivulosa</name>
    <dbReference type="NCBI Taxonomy" id="1052685"/>
    <lineage>
        <taxon>Eukaryota</taxon>
        <taxon>Fungi</taxon>
        <taxon>Dikarya</taxon>
        <taxon>Basidiomycota</taxon>
        <taxon>Agaricomycotina</taxon>
        <taxon>Agaricomycetes</taxon>
        <taxon>Polyporales</taxon>
        <taxon>Gelatoporiaceae</taxon>
        <taxon>Obba</taxon>
    </lineage>
</organism>
<evidence type="ECO:0000256" key="7">
    <source>
        <dbReference type="SAM" id="SignalP"/>
    </source>
</evidence>
<dbReference type="GO" id="GO:0030145">
    <property type="term" value="F:manganese ion binding"/>
    <property type="evidence" value="ECO:0007669"/>
    <property type="project" value="InterPro"/>
</dbReference>
<dbReference type="GO" id="GO:0005576">
    <property type="term" value="C:extracellular region"/>
    <property type="evidence" value="ECO:0007669"/>
    <property type="project" value="UniProtKB-SubCell"/>
</dbReference>
<dbReference type="PRINTS" id="PR00325">
    <property type="entry name" value="GERMIN"/>
</dbReference>
<evidence type="ECO:0000256" key="6">
    <source>
        <dbReference type="SAM" id="Phobius"/>
    </source>
</evidence>
<keyword evidence="6" id="KW-0472">Membrane</keyword>
<keyword evidence="5" id="KW-0464">Manganese</keyword>
<dbReference type="EMBL" id="KV722347">
    <property type="protein sequence ID" value="OCH94135.1"/>
    <property type="molecule type" value="Genomic_DNA"/>
</dbReference>
<feature type="domain" description="Cupin type-1" evidence="8">
    <location>
        <begin position="60"/>
        <end position="207"/>
    </location>
</feature>
<keyword evidence="10" id="KW-1185">Reference proteome</keyword>
<keyword evidence="6" id="KW-0812">Transmembrane</keyword>
<accession>A0A8E2DQW3</accession>
<dbReference type="Gene3D" id="2.60.120.10">
    <property type="entry name" value="Jelly Rolls"/>
    <property type="match status" value="1"/>
</dbReference>
<evidence type="ECO:0000256" key="2">
    <source>
        <dbReference type="ARBA" id="ARBA00007456"/>
    </source>
</evidence>
<dbReference type="CDD" id="cd02241">
    <property type="entry name" value="cupin_OxOx"/>
    <property type="match status" value="1"/>
</dbReference>
<sequence>MLSSLFLATALGAVGSYAQAAASAAAAAAAAEASTVAALRDAPTAVNRLNTLSQDSDFVFDFLNATTGVVTGAAGHLVSATVSNFPAVVGNGMAMTIGFLGPCGMNTPHTHPRATEMLYVVNGSIISGTLQENGARFVFNEVPGGSATIFPKGSIHFQQNNGCEPITFVAALNNEDPGVDSIAQRFLGLPPDIVSATLGDIGVEEVFGLANMIPDNIAFGTDECLQRCGIQRPTQPTNELQPRVSANAFPSSLTASSASATNSKRSLMIDSTEELVGSISRSPVSTQQPVSVALVAVISVLALGYIVMGAIFLMNKRRLSEREAAMYVRQDMKGRSLVLSMEEDVAHFTQ</sequence>
<feature type="chain" id="PRO_5034905230" evidence="7">
    <location>
        <begin position="21"/>
        <end position="350"/>
    </location>
</feature>
<feature type="signal peptide" evidence="7">
    <location>
        <begin position="1"/>
        <end position="20"/>
    </location>
</feature>
<keyword evidence="3" id="KW-0964">Secreted</keyword>
<reference evidence="9 10" key="1">
    <citation type="submission" date="2016-07" db="EMBL/GenBank/DDBJ databases">
        <title>Draft genome of the white-rot fungus Obba rivulosa 3A-2.</title>
        <authorList>
            <consortium name="DOE Joint Genome Institute"/>
            <person name="Miettinen O."/>
            <person name="Riley R."/>
            <person name="Acob R."/>
            <person name="Barry K."/>
            <person name="Cullen D."/>
            <person name="De Vries R."/>
            <person name="Hainaut M."/>
            <person name="Hatakka A."/>
            <person name="Henrissat B."/>
            <person name="Hilden K."/>
            <person name="Kuo R."/>
            <person name="Labutti K."/>
            <person name="Lipzen A."/>
            <person name="Makela M.R."/>
            <person name="Sandor L."/>
            <person name="Spatafora J.W."/>
            <person name="Grigoriev I.V."/>
            <person name="Hibbett D.S."/>
        </authorList>
    </citation>
    <scope>NUCLEOTIDE SEQUENCE [LARGE SCALE GENOMIC DNA]</scope>
    <source>
        <strain evidence="9 10">3A-2</strain>
    </source>
</reference>
<evidence type="ECO:0000256" key="3">
    <source>
        <dbReference type="ARBA" id="ARBA00022525"/>
    </source>
</evidence>
<dbReference type="InterPro" id="IPR014710">
    <property type="entry name" value="RmlC-like_jellyroll"/>
</dbReference>
<dbReference type="SUPFAM" id="SSF51182">
    <property type="entry name" value="RmlC-like cupins"/>
    <property type="match status" value="1"/>
</dbReference>
<comment type="subcellular location">
    <subcellularLocation>
        <location evidence="1">Secreted</location>
    </subcellularLocation>
</comment>
<dbReference type="AlphaFoldDB" id="A0A8E2DQW3"/>
<name>A0A8E2DQW3_9APHY</name>
<feature type="transmembrane region" description="Helical" evidence="6">
    <location>
        <begin position="290"/>
        <end position="313"/>
    </location>
</feature>
<dbReference type="SMART" id="SM00835">
    <property type="entry name" value="Cupin_1"/>
    <property type="match status" value="1"/>
</dbReference>
<dbReference type="InterPro" id="IPR019780">
    <property type="entry name" value="Germin_Mn-BS"/>
</dbReference>
<proteinExistence type="inferred from homology"/>
<keyword evidence="6" id="KW-1133">Transmembrane helix</keyword>
<evidence type="ECO:0000256" key="4">
    <source>
        <dbReference type="ARBA" id="ARBA00022723"/>
    </source>
</evidence>
<dbReference type="Proteomes" id="UP000250043">
    <property type="component" value="Unassembled WGS sequence"/>
</dbReference>
<evidence type="ECO:0000256" key="5">
    <source>
        <dbReference type="ARBA" id="ARBA00023211"/>
    </source>
</evidence>
<dbReference type="PROSITE" id="PS00725">
    <property type="entry name" value="GERMIN"/>
    <property type="match status" value="1"/>
</dbReference>
<keyword evidence="7" id="KW-0732">Signal</keyword>
<dbReference type="Pfam" id="PF00190">
    <property type="entry name" value="Cupin_1"/>
    <property type="match status" value="1"/>
</dbReference>